<gene>
    <name evidence="3" type="ORF">BLNAU_22576</name>
</gene>
<feature type="compositionally biased region" description="Polar residues" evidence="2">
    <location>
        <begin position="581"/>
        <end position="597"/>
    </location>
</feature>
<feature type="compositionally biased region" description="Polar residues" evidence="2">
    <location>
        <begin position="268"/>
        <end position="292"/>
    </location>
</feature>
<comment type="caution">
    <text evidence="3">The sequence shown here is derived from an EMBL/GenBank/DDBJ whole genome shotgun (WGS) entry which is preliminary data.</text>
</comment>
<evidence type="ECO:0000313" key="4">
    <source>
        <dbReference type="Proteomes" id="UP001281761"/>
    </source>
</evidence>
<feature type="compositionally biased region" description="Polar residues" evidence="2">
    <location>
        <begin position="115"/>
        <end position="137"/>
    </location>
</feature>
<feature type="compositionally biased region" description="Polar residues" evidence="2">
    <location>
        <begin position="299"/>
        <end position="309"/>
    </location>
</feature>
<feature type="region of interest" description="Disordered" evidence="2">
    <location>
        <begin position="239"/>
        <end position="312"/>
    </location>
</feature>
<feature type="compositionally biased region" description="Polar residues" evidence="2">
    <location>
        <begin position="665"/>
        <end position="675"/>
    </location>
</feature>
<dbReference type="EMBL" id="JARBJD010000403">
    <property type="protein sequence ID" value="KAK2942520.1"/>
    <property type="molecule type" value="Genomic_DNA"/>
</dbReference>
<feature type="coiled-coil region" evidence="1">
    <location>
        <begin position="323"/>
        <end position="399"/>
    </location>
</feature>
<feature type="compositionally biased region" description="Low complexity" evidence="2">
    <location>
        <begin position="183"/>
        <end position="196"/>
    </location>
</feature>
<proteinExistence type="predicted"/>
<feature type="compositionally biased region" description="Polar residues" evidence="2">
    <location>
        <begin position="470"/>
        <end position="488"/>
    </location>
</feature>
<dbReference type="Proteomes" id="UP001281761">
    <property type="component" value="Unassembled WGS sequence"/>
</dbReference>
<organism evidence="3 4">
    <name type="scientific">Blattamonas nauphoetae</name>
    <dbReference type="NCBI Taxonomy" id="2049346"/>
    <lineage>
        <taxon>Eukaryota</taxon>
        <taxon>Metamonada</taxon>
        <taxon>Preaxostyla</taxon>
        <taxon>Oxymonadida</taxon>
        <taxon>Blattamonas</taxon>
    </lineage>
</organism>
<feature type="compositionally biased region" description="Polar residues" evidence="2">
    <location>
        <begin position="171"/>
        <end position="181"/>
    </location>
</feature>
<evidence type="ECO:0000313" key="3">
    <source>
        <dbReference type="EMBL" id="KAK2942520.1"/>
    </source>
</evidence>
<feature type="compositionally biased region" description="Acidic residues" evidence="2">
    <location>
        <begin position="603"/>
        <end position="615"/>
    </location>
</feature>
<feature type="compositionally biased region" description="Polar residues" evidence="2">
    <location>
        <begin position="32"/>
        <end position="62"/>
    </location>
</feature>
<protein>
    <submittedName>
        <fullName evidence="3">Uncharacterized protein</fullName>
    </submittedName>
</protein>
<feature type="compositionally biased region" description="Polar residues" evidence="2">
    <location>
        <begin position="91"/>
        <end position="106"/>
    </location>
</feature>
<keyword evidence="4" id="KW-1185">Reference proteome</keyword>
<accession>A0ABQ9WWX8</accession>
<feature type="compositionally biased region" description="Low complexity" evidence="2">
    <location>
        <begin position="247"/>
        <end position="267"/>
    </location>
</feature>
<feature type="region of interest" description="Disordered" evidence="2">
    <location>
        <begin position="1"/>
        <end position="214"/>
    </location>
</feature>
<keyword evidence="1" id="KW-0175">Coiled coil</keyword>
<feature type="compositionally biased region" description="Low complexity" evidence="2">
    <location>
        <begin position="492"/>
        <end position="507"/>
    </location>
</feature>
<feature type="compositionally biased region" description="Acidic residues" evidence="2">
    <location>
        <begin position="646"/>
        <end position="659"/>
    </location>
</feature>
<reference evidence="3 4" key="1">
    <citation type="journal article" date="2022" name="bioRxiv">
        <title>Genomics of Preaxostyla Flagellates Illuminates Evolutionary Transitions and the Path Towards Mitochondrial Loss.</title>
        <authorList>
            <person name="Novak L.V.F."/>
            <person name="Treitli S.C."/>
            <person name="Pyrih J."/>
            <person name="Halakuc P."/>
            <person name="Pipaliya S.V."/>
            <person name="Vacek V."/>
            <person name="Brzon O."/>
            <person name="Soukal P."/>
            <person name="Eme L."/>
            <person name="Dacks J.B."/>
            <person name="Karnkowska A."/>
            <person name="Elias M."/>
            <person name="Hampl V."/>
        </authorList>
    </citation>
    <scope>NUCLEOTIDE SEQUENCE [LARGE SCALE GENOMIC DNA]</scope>
    <source>
        <strain evidence="3">NAU3</strain>
        <tissue evidence="3">Gut</tissue>
    </source>
</reference>
<evidence type="ECO:0000256" key="2">
    <source>
        <dbReference type="SAM" id="MobiDB-lite"/>
    </source>
</evidence>
<feature type="compositionally biased region" description="Basic and acidic residues" evidence="2">
    <location>
        <begin position="439"/>
        <end position="455"/>
    </location>
</feature>
<evidence type="ECO:0000256" key="1">
    <source>
        <dbReference type="SAM" id="Coils"/>
    </source>
</evidence>
<sequence length="675" mass="74612">MFHQPSKAPVKKPKPTSKVTQGPGQVTRRGEIQTQNKRTTSNPRSGNAITQSRPKTASSVQHPSPGRQGARRGVSPVGKGRPSSGYDSKRVPSSNETNVHSPTTPHGTPVHSSPPKRTNYSSELSAYQQYVRQSPAESRTLGYHPTNDLVPPSSEYDQVMGRQSGGRFNVPPSTFNTQPYDYSSVLMSQSSQQSRQVPGTGKTQPSPYSGRMRQELEQELNLKSESNDILMNSIGRSQNFTSQTNRSPQQFPRQQPSQAYQQIPQSSGYRSIPSTQDGYRASATSPDVSTYNRGPGDGWSSSGKMQQSQEKMDENVRFLVETNITLLNRVSKLERDIEDERQNRILLEQRIRTLDIQGRDRIGSLPQEPQDFTEIRDRLTELESKISEVGNRMRKYEKDDHGTKDDLKNLSGIVSSLRDDILSVGVGSRTTSRPSAYGEDSRPKKYEKPSSHLEDSSSDDSDSSEDHIPNGTSKFSDSIRTPSLTNSGGRVGSHYSPSSSGKGISSGNDLLDRPYVPTQTLPPPSSKPFEMASSSHSTFATTQPSPPRAQIFPITADRETGSGDLTNFQYRQAYEHPASTGPITQTRDTSYHPQQSRNSKDSEDSESSEDSDESSSEGRGSFHLSNSEKKRTPYASTTGGQTDSESSSESDSSEYEDEKEWVNRIPSSFNRQNPQ</sequence>
<feature type="region of interest" description="Disordered" evidence="2">
    <location>
        <begin position="425"/>
        <end position="675"/>
    </location>
</feature>
<feature type="compositionally biased region" description="Polar residues" evidence="2">
    <location>
        <begin position="532"/>
        <end position="543"/>
    </location>
</feature>
<name>A0ABQ9WWX8_9EUKA</name>